<dbReference type="OrthoDB" id="10248897at2759"/>
<comment type="caution">
    <text evidence="6">The sequence shown here is derived from an EMBL/GenBank/DDBJ whole genome shotgun (WGS) entry which is preliminary data.</text>
</comment>
<evidence type="ECO:0000256" key="2">
    <source>
        <dbReference type="ARBA" id="ARBA00022490"/>
    </source>
</evidence>
<reference evidence="7" key="2">
    <citation type="journal article" date="2018" name="DNA Res.">
        <title>Comparative genome and transcriptome analyses reveal adaptations to opportunistic infections in woody plant degrading pathogens of Botryosphaeriaceae.</title>
        <authorList>
            <person name="Yan J.Y."/>
            <person name="Zhao W.S."/>
            <person name="Chen Z."/>
            <person name="Xing Q.K."/>
            <person name="Zhang W."/>
            <person name="Chethana K.W.T."/>
            <person name="Xue M.F."/>
            <person name="Xu J.P."/>
            <person name="Phillips A.J.L."/>
            <person name="Wang Y."/>
            <person name="Liu J.H."/>
            <person name="Liu M."/>
            <person name="Zhou Y."/>
            <person name="Jayawardena R.S."/>
            <person name="Manawasinghe I.S."/>
            <person name="Huang J.B."/>
            <person name="Qiao G.H."/>
            <person name="Fu C.Y."/>
            <person name="Guo F.F."/>
            <person name="Dissanayake A.J."/>
            <person name="Peng Y.L."/>
            <person name="Hyde K.D."/>
            <person name="Li X.H."/>
        </authorList>
    </citation>
    <scope>NUCLEOTIDE SEQUENCE</scope>
    <source>
        <strain evidence="7">CSS-01s</strain>
    </source>
</reference>
<reference evidence="6 8" key="3">
    <citation type="journal article" date="2019" name="Sci. Rep.">
        <title>A multi-omics analysis of the grapevine pathogen Lasiodiplodia theobromae reveals that temperature affects the expression of virulence- and pathogenicity-related genes.</title>
        <authorList>
            <person name="Felix C."/>
            <person name="Meneses R."/>
            <person name="Goncalves M.F.M."/>
            <person name="Tilleman L."/>
            <person name="Duarte A.S."/>
            <person name="Jorrin-Novo J.V."/>
            <person name="Van de Peer Y."/>
            <person name="Deforce D."/>
            <person name="Van Nieuwerburgh F."/>
            <person name="Esteves A.C."/>
            <person name="Alves A."/>
        </authorList>
    </citation>
    <scope>NUCLEOTIDE SEQUENCE [LARGE SCALE GENOMIC DNA]</scope>
    <source>
        <strain evidence="6 8">LA-SOL3</strain>
    </source>
</reference>
<dbReference type="InterPro" id="IPR021148">
    <property type="entry name" value="Polysacc_synth_dom"/>
</dbReference>
<evidence type="ECO:0000256" key="4">
    <source>
        <dbReference type="ARBA" id="ARBA00069779"/>
    </source>
</evidence>
<dbReference type="AlphaFoldDB" id="A0A5N5CZ02"/>
<dbReference type="Gene3D" id="1.10.3560.10">
    <property type="entry name" value="yst0336 like domain"/>
    <property type="match status" value="1"/>
</dbReference>
<comment type="similarity">
    <text evidence="3">Belongs to the PBDC1 family.</text>
</comment>
<dbReference type="GO" id="GO:0005737">
    <property type="term" value="C:cytoplasm"/>
    <property type="evidence" value="ECO:0007669"/>
    <property type="project" value="UniProtKB-SubCell"/>
</dbReference>
<dbReference type="PANTHER" id="PTHR13410:SF9">
    <property type="entry name" value="PROTEIN PBDC1"/>
    <property type="match status" value="1"/>
</dbReference>
<dbReference type="Proteomes" id="UP000627934">
    <property type="component" value="Unassembled WGS sequence"/>
</dbReference>
<protein>
    <recommendedName>
        <fullName evidence="4">Protein PBDC1 homolog</fullName>
    </recommendedName>
</protein>
<proteinExistence type="inferred from homology"/>
<dbReference type="InterPro" id="IPR008476">
    <property type="entry name" value="PBDC1_metazoa/fungi"/>
</dbReference>
<name>A0A5N5CZ02_9PEZI</name>
<dbReference type="InterPro" id="IPR023139">
    <property type="entry name" value="PBDC1-like_dom_sf"/>
</dbReference>
<gene>
    <name evidence="6" type="primary">YPL225W</name>
    <name evidence="7" type="ORF">BFW01_g10957</name>
    <name evidence="6" type="ORF">DBV05_g10768</name>
</gene>
<organism evidence="6 8">
    <name type="scientific">Lasiodiplodia theobromae</name>
    <dbReference type="NCBI Taxonomy" id="45133"/>
    <lineage>
        <taxon>Eukaryota</taxon>
        <taxon>Fungi</taxon>
        <taxon>Dikarya</taxon>
        <taxon>Ascomycota</taxon>
        <taxon>Pezizomycotina</taxon>
        <taxon>Dothideomycetes</taxon>
        <taxon>Dothideomycetes incertae sedis</taxon>
        <taxon>Botryosphaeriales</taxon>
        <taxon>Botryosphaeriaceae</taxon>
        <taxon>Lasiodiplodia</taxon>
    </lineage>
</organism>
<dbReference type="Proteomes" id="UP000325902">
    <property type="component" value="Unassembled WGS sequence"/>
</dbReference>
<evidence type="ECO:0000313" key="8">
    <source>
        <dbReference type="Proteomes" id="UP000325902"/>
    </source>
</evidence>
<dbReference type="FunFam" id="1.10.3560.10:FF:000001">
    <property type="entry name" value="Protein PBDC1 homolog"/>
    <property type="match status" value="1"/>
</dbReference>
<sequence>MSTIGPPGAQLNAEQADNFEDIEKQFAVKVVQHMTTYWSILERMRGSKLRLTKIDDEIYEHFKKEFPDFDPAATINEDEMKSKAGKEKWRNFIMAYEKRIDDYNFGTMLRASPATEYSEKETIFAVRMQFYAVEITRNRAGLNDWIYEKANPEKVKEEAEAAAKKE</sequence>
<dbReference type="PANTHER" id="PTHR13410">
    <property type="entry name" value="PROTEIN PBDC1"/>
    <property type="match status" value="1"/>
</dbReference>
<feature type="domain" description="Polysaccharide biosynthesis" evidence="5">
    <location>
        <begin position="22"/>
        <end position="148"/>
    </location>
</feature>
<evidence type="ECO:0000313" key="6">
    <source>
        <dbReference type="EMBL" id="KAB2570546.1"/>
    </source>
</evidence>
<dbReference type="EMBL" id="VCHE01000131">
    <property type="protein sequence ID" value="KAB2570546.1"/>
    <property type="molecule type" value="Genomic_DNA"/>
</dbReference>
<evidence type="ECO:0000259" key="5">
    <source>
        <dbReference type="Pfam" id="PF04669"/>
    </source>
</evidence>
<comment type="subcellular location">
    <subcellularLocation>
        <location evidence="1">Cytoplasm</location>
    </subcellularLocation>
</comment>
<accession>A0A5N5CZ02</accession>
<evidence type="ECO:0000256" key="1">
    <source>
        <dbReference type="ARBA" id="ARBA00004496"/>
    </source>
</evidence>
<keyword evidence="8" id="KW-1185">Reference proteome</keyword>
<evidence type="ECO:0000256" key="3">
    <source>
        <dbReference type="ARBA" id="ARBA00061201"/>
    </source>
</evidence>
<dbReference type="EMBL" id="MDYX01000024">
    <property type="protein sequence ID" value="KAF9629754.1"/>
    <property type="molecule type" value="Genomic_DNA"/>
</dbReference>
<evidence type="ECO:0000313" key="7">
    <source>
        <dbReference type="EMBL" id="KAF9629754.1"/>
    </source>
</evidence>
<reference evidence="7" key="1">
    <citation type="submission" date="2016-08" db="EMBL/GenBank/DDBJ databases">
        <authorList>
            <person name="Yan J."/>
        </authorList>
    </citation>
    <scope>NUCLEOTIDE SEQUENCE</scope>
    <source>
        <strain evidence="7">CSS-01s</strain>
    </source>
</reference>
<dbReference type="Pfam" id="PF04669">
    <property type="entry name" value="PBDC1"/>
    <property type="match status" value="1"/>
</dbReference>
<keyword evidence="2" id="KW-0963">Cytoplasm</keyword>